<reference evidence="2 3" key="1">
    <citation type="submission" date="2021-06" db="EMBL/GenBank/DDBJ databases">
        <authorList>
            <person name="Palmer J.M."/>
        </authorList>
    </citation>
    <scope>NUCLEOTIDE SEQUENCE [LARGE SCALE GENOMIC DNA]</scope>
    <source>
        <strain evidence="2 3">MEX-2019</strain>
        <tissue evidence="2">Muscle</tissue>
    </source>
</reference>
<accession>A0AAV9QSN4</accession>
<evidence type="ECO:0000256" key="1">
    <source>
        <dbReference type="SAM" id="MobiDB-lite"/>
    </source>
</evidence>
<sequence>MQGASLLKRKGAEPWSCQQKRMCLEAELQIAAYPKEMSHEVPVTNQPQEQQVGSTRPGPPQLCCPRCLGGEPGHIRHILGL</sequence>
<feature type="region of interest" description="Disordered" evidence="1">
    <location>
        <begin position="38"/>
        <end position="59"/>
    </location>
</feature>
<proteinExistence type="predicted"/>
<dbReference type="AlphaFoldDB" id="A0AAV9QSN4"/>
<evidence type="ECO:0000313" key="3">
    <source>
        <dbReference type="Proteomes" id="UP001311232"/>
    </source>
</evidence>
<comment type="caution">
    <text evidence="2">The sequence shown here is derived from an EMBL/GenBank/DDBJ whole genome shotgun (WGS) entry which is preliminary data.</text>
</comment>
<evidence type="ECO:0000313" key="2">
    <source>
        <dbReference type="EMBL" id="KAK5599347.1"/>
    </source>
</evidence>
<keyword evidence="3" id="KW-1185">Reference proteome</keyword>
<gene>
    <name evidence="2" type="ORF">CRENBAI_022247</name>
</gene>
<protein>
    <submittedName>
        <fullName evidence="2">Uncharacterized protein</fullName>
    </submittedName>
</protein>
<dbReference type="EMBL" id="JAHHUM010002944">
    <property type="protein sequence ID" value="KAK5599347.1"/>
    <property type="molecule type" value="Genomic_DNA"/>
</dbReference>
<organism evidence="2 3">
    <name type="scientific">Crenichthys baileyi</name>
    <name type="common">White River springfish</name>
    <dbReference type="NCBI Taxonomy" id="28760"/>
    <lineage>
        <taxon>Eukaryota</taxon>
        <taxon>Metazoa</taxon>
        <taxon>Chordata</taxon>
        <taxon>Craniata</taxon>
        <taxon>Vertebrata</taxon>
        <taxon>Euteleostomi</taxon>
        <taxon>Actinopterygii</taxon>
        <taxon>Neopterygii</taxon>
        <taxon>Teleostei</taxon>
        <taxon>Neoteleostei</taxon>
        <taxon>Acanthomorphata</taxon>
        <taxon>Ovalentaria</taxon>
        <taxon>Atherinomorphae</taxon>
        <taxon>Cyprinodontiformes</taxon>
        <taxon>Goodeidae</taxon>
        <taxon>Crenichthys</taxon>
    </lineage>
</organism>
<name>A0AAV9QSN4_9TELE</name>
<dbReference type="Proteomes" id="UP001311232">
    <property type="component" value="Unassembled WGS sequence"/>
</dbReference>
<feature type="compositionally biased region" description="Polar residues" evidence="1">
    <location>
        <begin position="43"/>
        <end position="54"/>
    </location>
</feature>